<comment type="pathway">
    <text evidence="1">Cofactor biosynthesis; molybdopterin biosynthesis.</text>
</comment>
<keyword evidence="14" id="KW-1185">Reference proteome</keyword>
<comment type="subunit">
    <text evidence="7">Heterotetramer of 2 MoaD subunits and 2 MoaE subunits. Also stable as homodimer. The enzyme changes between these two forms during catalysis.</text>
</comment>
<name>A0AA52HAF5_9PROT</name>
<evidence type="ECO:0000256" key="7">
    <source>
        <dbReference type="ARBA" id="ARBA00026066"/>
    </source>
</evidence>
<reference evidence="13" key="1">
    <citation type="submission" date="2023-04" db="EMBL/GenBank/DDBJ databases">
        <title>Complete genome sequence of Temperatibacter marinus.</title>
        <authorList>
            <person name="Rong J.-C."/>
            <person name="Yi M.-L."/>
            <person name="Zhao Q."/>
        </authorList>
    </citation>
    <scope>NUCLEOTIDE SEQUENCE</scope>
    <source>
        <strain evidence="13">NBRC 110045</strain>
    </source>
</reference>
<gene>
    <name evidence="13" type="ORF">QGN29_14145</name>
</gene>
<evidence type="ECO:0000313" key="14">
    <source>
        <dbReference type="Proteomes" id="UP001268683"/>
    </source>
</evidence>
<proteinExistence type="inferred from homology"/>
<dbReference type="RefSeq" id="WP_310798526.1">
    <property type="nucleotide sequence ID" value="NZ_CP123872.1"/>
</dbReference>
<evidence type="ECO:0000256" key="5">
    <source>
        <dbReference type="ARBA" id="ARBA00023150"/>
    </source>
</evidence>
<dbReference type="Pfam" id="PF02391">
    <property type="entry name" value="MoaE"/>
    <property type="match status" value="1"/>
</dbReference>
<dbReference type="SUPFAM" id="SSF54690">
    <property type="entry name" value="Molybdopterin synthase subunit MoaE"/>
    <property type="match status" value="1"/>
</dbReference>
<dbReference type="KEGG" id="tmk:QGN29_14145"/>
<dbReference type="EMBL" id="CP123872">
    <property type="protein sequence ID" value="WND02690.1"/>
    <property type="molecule type" value="Genomic_DNA"/>
</dbReference>
<comment type="function">
    <text evidence="6">Converts molybdopterin precursor Z into molybdopterin. This requires the incorporation of two sulfur atoms into precursor Z to generate a dithiolene group. The sulfur is provided by MoaD.</text>
</comment>
<comment type="similarity">
    <text evidence="2">Belongs to the MoaE family.</text>
</comment>
<evidence type="ECO:0000256" key="1">
    <source>
        <dbReference type="ARBA" id="ARBA00005046"/>
    </source>
</evidence>
<evidence type="ECO:0000313" key="13">
    <source>
        <dbReference type="EMBL" id="WND02690.1"/>
    </source>
</evidence>
<dbReference type="InterPro" id="IPR003448">
    <property type="entry name" value="Mopterin_biosynth_MoaE"/>
</dbReference>
<dbReference type="GO" id="GO:0006777">
    <property type="term" value="P:Mo-molybdopterin cofactor biosynthetic process"/>
    <property type="evidence" value="ECO:0007669"/>
    <property type="project" value="UniProtKB-KW"/>
</dbReference>
<dbReference type="AlphaFoldDB" id="A0AA52HAF5"/>
<evidence type="ECO:0000256" key="8">
    <source>
        <dbReference type="ARBA" id="ARBA00029745"/>
    </source>
</evidence>
<organism evidence="13 14">
    <name type="scientific">Temperatibacter marinus</name>
    <dbReference type="NCBI Taxonomy" id="1456591"/>
    <lineage>
        <taxon>Bacteria</taxon>
        <taxon>Pseudomonadati</taxon>
        <taxon>Pseudomonadota</taxon>
        <taxon>Alphaproteobacteria</taxon>
        <taxon>Kordiimonadales</taxon>
        <taxon>Temperatibacteraceae</taxon>
        <taxon>Temperatibacter</taxon>
    </lineage>
</organism>
<dbReference type="CDD" id="cd00756">
    <property type="entry name" value="MoaE"/>
    <property type="match status" value="1"/>
</dbReference>
<dbReference type="PANTHER" id="PTHR23404">
    <property type="entry name" value="MOLYBDOPTERIN SYNTHASE RELATED"/>
    <property type="match status" value="1"/>
</dbReference>
<evidence type="ECO:0000256" key="6">
    <source>
        <dbReference type="ARBA" id="ARBA00025448"/>
    </source>
</evidence>
<evidence type="ECO:0000256" key="9">
    <source>
        <dbReference type="ARBA" id="ARBA00030407"/>
    </source>
</evidence>
<evidence type="ECO:0000256" key="10">
    <source>
        <dbReference type="ARBA" id="ARBA00030781"/>
    </source>
</evidence>
<protein>
    <recommendedName>
        <fullName evidence="4">Molybdopterin synthase catalytic subunit</fullName>
        <ecNumber evidence="3">2.8.1.12</ecNumber>
    </recommendedName>
    <alternativeName>
        <fullName evidence="10">MPT synthase subunit 2</fullName>
    </alternativeName>
    <alternativeName>
        <fullName evidence="8">Molybdenum cofactor biosynthesis protein E</fullName>
    </alternativeName>
    <alternativeName>
        <fullName evidence="9">Molybdopterin-converting factor large subunit</fullName>
    </alternativeName>
    <alternativeName>
        <fullName evidence="11">Molybdopterin-converting factor subunit 2</fullName>
    </alternativeName>
</protein>
<comment type="catalytic activity">
    <reaction evidence="12">
        <text>2 [molybdopterin-synthase sulfur-carrier protein]-C-terminal-Gly-aminoethanethioate + cyclic pyranopterin phosphate + H2O = molybdopterin + 2 [molybdopterin-synthase sulfur-carrier protein]-C-terminal Gly-Gly + 2 H(+)</text>
        <dbReference type="Rhea" id="RHEA:26333"/>
        <dbReference type="Rhea" id="RHEA-COMP:12202"/>
        <dbReference type="Rhea" id="RHEA-COMP:19907"/>
        <dbReference type="ChEBI" id="CHEBI:15377"/>
        <dbReference type="ChEBI" id="CHEBI:15378"/>
        <dbReference type="ChEBI" id="CHEBI:58698"/>
        <dbReference type="ChEBI" id="CHEBI:59648"/>
        <dbReference type="ChEBI" id="CHEBI:90778"/>
        <dbReference type="ChEBI" id="CHEBI:232372"/>
        <dbReference type="EC" id="2.8.1.12"/>
    </reaction>
</comment>
<evidence type="ECO:0000256" key="3">
    <source>
        <dbReference type="ARBA" id="ARBA00011950"/>
    </source>
</evidence>
<evidence type="ECO:0000256" key="4">
    <source>
        <dbReference type="ARBA" id="ARBA00013858"/>
    </source>
</evidence>
<dbReference type="GO" id="GO:0030366">
    <property type="term" value="F:molybdopterin synthase activity"/>
    <property type="evidence" value="ECO:0007669"/>
    <property type="project" value="UniProtKB-EC"/>
</dbReference>
<dbReference type="Gene3D" id="3.90.1170.40">
    <property type="entry name" value="Molybdopterin biosynthesis MoaE subunit"/>
    <property type="match status" value="1"/>
</dbReference>
<sequence length="162" mass="18520">MADQNSWFSVGVSEERLSTDGAEKFIEHPGHGAQTSFIGAVRDLNMGRSVEGVSYDCFDPLTKTIFTTLVHKAREKWGQMKVYCWHYKGRLDVKGLSIIIAVSTPHRDEAFQACRFLIEEIKHQAPIWKKEHYVDGDSEWTEGCELCGEDHVHKGHQHTHDH</sequence>
<dbReference type="InterPro" id="IPR036563">
    <property type="entry name" value="MoaE_sf"/>
</dbReference>
<evidence type="ECO:0000256" key="11">
    <source>
        <dbReference type="ARBA" id="ARBA00032474"/>
    </source>
</evidence>
<dbReference type="Proteomes" id="UP001268683">
    <property type="component" value="Chromosome"/>
</dbReference>
<accession>A0AA52HAF5</accession>
<evidence type="ECO:0000256" key="12">
    <source>
        <dbReference type="ARBA" id="ARBA00049878"/>
    </source>
</evidence>
<keyword evidence="5" id="KW-0501">Molybdenum cofactor biosynthesis</keyword>
<dbReference type="EC" id="2.8.1.12" evidence="3"/>
<evidence type="ECO:0000256" key="2">
    <source>
        <dbReference type="ARBA" id="ARBA00005426"/>
    </source>
</evidence>